<sequence>MTSKDVTALEEPMTSKDTIPLKEPEMRKEALQKESEQKDAALTDHSLSLEERMEQILTTMDHQITSSDQARAAFRPPRISPPSPRPSPTLSISRLLFVYINHRGCADRVRLLLSYLHTTPTLIAHKPAVTQQTLSVQEYTHYMKEHELPCLITPILEVHLADKAKPLFVLHDDPVFEFLVHVYDLHDSDPERCIVERNIDYSCQFVYHELWWYEHAREKESSDSQRIKARESAVRNVQLKKQFMSTVLFPSLQMISGDLESYDFSLVSLMTTIESEFDVAVDLFEDLKQYYTRLKEKEFVVNCNRY</sequence>
<feature type="compositionally biased region" description="Basic and acidic residues" evidence="1">
    <location>
        <begin position="19"/>
        <end position="45"/>
    </location>
</feature>
<name>A0A196S657_BLAHN</name>
<accession>A0A196S657</accession>
<dbReference type="Proteomes" id="UP000078348">
    <property type="component" value="Unassembled WGS sequence"/>
</dbReference>
<dbReference type="EMBL" id="LXWW01000576">
    <property type="protein sequence ID" value="OAO11886.1"/>
    <property type="molecule type" value="Genomic_DNA"/>
</dbReference>
<feature type="region of interest" description="Disordered" evidence="1">
    <location>
        <begin position="1"/>
        <end position="45"/>
    </location>
</feature>
<dbReference type="AlphaFoldDB" id="A0A196S657"/>
<organism evidence="2 3">
    <name type="scientific">Blastocystis sp. subtype 1 (strain ATCC 50177 / NandII)</name>
    <dbReference type="NCBI Taxonomy" id="478820"/>
    <lineage>
        <taxon>Eukaryota</taxon>
        <taxon>Sar</taxon>
        <taxon>Stramenopiles</taxon>
        <taxon>Bigyra</taxon>
        <taxon>Opalozoa</taxon>
        <taxon>Opalinata</taxon>
        <taxon>Blastocystidae</taxon>
        <taxon>Blastocystis</taxon>
    </lineage>
</organism>
<feature type="region of interest" description="Disordered" evidence="1">
    <location>
        <begin position="66"/>
        <end position="87"/>
    </location>
</feature>
<proteinExistence type="predicted"/>
<feature type="compositionally biased region" description="Pro residues" evidence="1">
    <location>
        <begin position="78"/>
        <end position="87"/>
    </location>
</feature>
<protein>
    <submittedName>
        <fullName evidence="2">Uncharacterized protein</fullName>
    </submittedName>
</protein>
<keyword evidence="3" id="KW-1185">Reference proteome</keyword>
<reference evidence="2 3" key="1">
    <citation type="submission" date="2016-05" db="EMBL/GenBank/DDBJ databases">
        <title>Nuclear genome of Blastocystis sp. subtype 1 NandII.</title>
        <authorList>
            <person name="Gentekaki E."/>
            <person name="Curtis B."/>
            <person name="Stairs C."/>
            <person name="Eme L."/>
            <person name="Herman E."/>
            <person name="Klimes V."/>
            <person name="Arias M.C."/>
            <person name="Elias M."/>
            <person name="Hilliou F."/>
            <person name="Klute M."/>
            <person name="Malik S.-B."/>
            <person name="Pightling A."/>
            <person name="Rachubinski R."/>
            <person name="Salas D."/>
            <person name="Schlacht A."/>
            <person name="Suga H."/>
            <person name="Archibald J."/>
            <person name="Ball S.G."/>
            <person name="Clark G."/>
            <person name="Dacks J."/>
            <person name="Van Der Giezen M."/>
            <person name="Tsaousis A."/>
            <person name="Roger A."/>
        </authorList>
    </citation>
    <scope>NUCLEOTIDE SEQUENCE [LARGE SCALE GENOMIC DNA]</scope>
    <source>
        <strain evidence="3">ATCC 50177 / NandII</strain>
    </source>
</reference>
<dbReference type="OrthoDB" id="10620981at2759"/>
<evidence type="ECO:0000313" key="3">
    <source>
        <dbReference type="Proteomes" id="UP000078348"/>
    </source>
</evidence>
<comment type="caution">
    <text evidence="2">The sequence shown here is derived from an EMBL/GenBank/DDBJ whole genome shotgun (WGS) entry which is preliminary data.</text>
</comment>
<evidence type="ECO:0000256" key="1">
    <source>
        <dbReference type="SAM" id="MobiDB-lite"/>
    </source>
</evidence>
<gene>
    <name evidence="2" type="ORF">AV274_6436</name>
</gene>
<evidence type="ECO:0000313" key="2">
    <source>
        <dbReference type="EMBL" id="OAO11886.1"/>
    </source>
</evidence>